<feature type="domain" description="Spore protein YkvP/CgeB glycosyl transferase-like" evidence="1">
    <location>
        <begin position="192"/>
        <end position="371"/>
    </location>
</feature>
<gene>
    <name evidence="2" type="ORF">IPV69_25105</name>
</gene>
<evidence type="ECO:0000259" key="1">
    <source>
        <dbReference type="Pfam" id="PF13524"/>
    </source>
</evidence>
<dbReference type="RefSeq" id="WP_206292477.1">
    <property type="nucleotide sequence ID" value="NZ_CP063458.1"/>
</dbReference>
<dbReference type="Pfam" id="PF13524">
    <property type="entry name" value="Glyco_trans_1_2"/>
    <property type="match status" value="1"/>
</dbReference>
<keyword evidence="3" id="KW-1185">Reference proteome</keyword>
<reference evidence="2 3" key="1">
    <citation type="submission" date="2020-10" db="EMBL/GenBank/DDBJ databases">
        <title>Wide distribution of Phycisphaera-like planctomycetes from WD2101 soil group in peatlands and genome analysis of the first cultivated representative.</title>
        <authorList>
            <person name="Dedysh S.N."/>
            <person name="Beletsky A.V."/>
            <person name="Ivanova A."/>
            <person name="Kulichevskaya I.S."/>
            <person name="Suzina N.E."/>
            <person name="Philippov D.A."/>
            <person name="Rakitin A.L."/>
            <person name="Mardanov A.V."/>
            <person name="Ravin N.V."/>
        </authorList>
    </citation>
    <scope>NUCLEOTIDE SEQUENCE [LARGE SCALE GENOMIC DNA]</scope>
    <source>
        <strain evidence="2 3">M1803</strain>
    </source>
</reference>
<accession>A0A7M2WV54</accession>
<dbReference type="KEGG" id="hbs:IPV69_25105"/>
<name>A0A7M2WV54_9BACT</name>
<evidence type="ECO:0000313" key="3">
    <source>
        <dbReference type="Proteomes" id="UP000593765"/>
    </source>
</evidence>
<dbReference type="AlphaFoldDB" id="A0A7M2WV54"/>
<dbReference type="Proteomes" id="UP000593765">
    <property type="component" value="Chromosome"/>
</dbReference>
<proteinExistence type="predicted"/>
<dbReference type="InterPro" id="IPR055259">
    <property type="entry name" value="YkvP/CgeB_Glyco_trans-like"/>
</dbReference>
<dbReference type="EMBL" id="CP063458">
    <property type="protein sequence ID" value="QOV89437.1"/>
    <property type="molecule type" value="Genomic_DNA"/>
</dbReference>
<protein>
    <submittedName>
        <fullName evidence="2">Glycosyltransferase</fullName>
    </submittedName>
</protein>
<evidence type="ECO:0000313" key="2">
    <source>
        <dbReference type="EMBL" id="QOV89437.1"/>
    </source>
</evidence>
<sequence>MRIFFAAADSPNAWALPASQIWKANLYAPLVDLGHDVVRFDYNYQPHNGHLDPTDPTQMRVIDRLRPLLGCELLRQLRKAHAQKPIDVLFTYFYSAYIEPEVIREIRRMGICTLNWYCNGSFQFHLVSDIAPAYDYCLVPEKFRLPDYRAAGATPIYCQEAANPNVYKPAAVPHEFDVTFVGQRYGNRPDFVKRLIAGGIDVRVWGPRWTEPMGKKFDPTAATDVMQGKRGAVAQATAAMPAAIADPDQELLRRAGDALSDDDLVTMYSRSRISLGFSAVAQRPKPGEDPIRQVRLRDFEAPMSGAFYLTEHLDELCEFFEPDREIVTFRTAEELTDKAAYYLKHPTEREKIREAGRRRALAEHTWHERFRMVFRTIGLPETGTDGLRRVG</sequence>
<organism evidence="2 3">
    <name type="scientific">Humisphaera borealis</name>
    <dbReference type="NCBI Taxonomy" id="2807512"/>
    <lineage>
        <taxon>Bacteria</taxon>
        <taxon>Pseudomonadati</taxon>
        <taxon>Planctomycetota</taxon>
        <taxon>Phycisphaerae</taxon>
        <taxon>Tepidisphaerales</taxon>
        <taxon>Tepidisphaeraceae</taxon>
        <taxon>Humisphaera</taxon>
    </lineage>
</organism>